<dbReference type="SMART" id="SM01008">
    <property type="entry name" value="Ald_Xan_dh_C"/>
    <property type="match status" value="1"/>
</dbReference>
<dbReference type="OrthoDB" id="9763985at2"/>
<dbReference type="InterPro" id="IPR036884">
    <property type="entry name" value="2Fe-2S-bd_dom_sf"/>
</dbReference>
<keyword evidence="2" id="KW-0001">2Fe-2S</keyword>
<proteinExistence type="inferred from homology"/>
<evidence type="ECO:0000313" key="9">
    <source>
        <dbReference type="Proteomes" id="UP000241808"/>
    </source>
</evidence>
<dbReference type="Pfam" id="PF20256">
    <property type="entry name" value="MoCoBD_2"/>
    <property type="match status" value="1"/>
</dbReference>
<keyword evidence="9" id="KW-1185">Reference proteome</keyword>
<evidence type="ECO:0000256" key="4">
    <source>
        <dbReference type="ARBA" id="ARBA00023002"/>
    </source>
</evidence>
<dbReference type="Pfam" id="PF01799">
    <property type="entry name" value="Fer2_2"/>
    <property type="match status" value="1"/>
</dbReference>
<reference evidence="8 9" key="1">
    <citation type="submission" date="2018-04" db="EMBL/GenBank/DDBJ databases">
        <title>Genomic Encyclopedia of Archaeal and Bacterial Type Strains, Phase II (KMG-II): from individual species to whole genera.</title>
        <authorList>
            <person name="Goeker M."/>
        </authorList>
    </citation>
    <scope>NUCLEOTIDE SEQUENCE [LARGE SCALE GENOMIC DNA]</scope>
    <source>
        <strain evidence="8 9">DSM 25521</strain>
    </source>
</reference>
<dbReference type="SUPFAM" id="SSF56003">
    <property type="entry name" value="Molybdenum cofactor-binding domain"/>
    <property type="match status" value="1"/>
</dbReference>
<feature type="domain" description="2Fe-2S ferredoxin-type" evidence="7">
    <location>
        <begin position="8"/>
        <end position="84"/>
    </location>
</feature>
<sequence>MLDRPAASTVTLTVNGEARHVAAAPFASLADTLREGLGLTGTKVGCDAGDCGACTVLLDGAQVCACLVATAQAEGRAITTIEASDPLIDRLRAAFLAEGAAQCGICTPGMIMAAADLLARNPSPTRSEIEDGIGGVLCRCTGYAKIIEAIDAVARGANAYAPVAEAGAAVGARIARTDGLPKVQGTDRFGADHAPEGALWMRAVRSPHARARFTLGDLAAVKAAHPGLEAILTAADIPGANSFGIFPTIKDQPVLAPGLVRYRGEAILALVGTREAVEGIADAALPITWEVEPALIGVEAALAEGATPLHANIPDNVLTRGYLETGDVIEGHRLGAATAEGRFRTGFVEHAYIEPEAGYAIRVGDRIEVTACTQAAVMDQEEVARVVGVPMTQVRIIPTACGGGFGGKLDVSIQPLIAVAAWLTRKPVRIVYSRTESMASTTKRHPSKIQARMSADASGRFTAYEMQGDFNTGAYASWGPTVANRVPVHATGPYKVPHVRNATRAVHTNEVPAGAFRGFGVPQAAIAGETLIDDLAERLGLDRWQIRRINAIGHGDRTPTGQVLHASAGLPECLDAVKPEYDELMAAAAAHNAKGGRMARGVGVACMWYGCGNTSMSNPSKMRITLTRDGRLTFLNGAVDIGQGSSTVLLQIAADALGLPPQAFGFVVGDTDKTFDAGKTSASRQTFVSGNAAKLAGADLRAKMLALANAGPTARLALEGSRLTVEDGEASRVIDLATLAADEAGIVLMGDGEYDPPTTALDAKGQGIPYATYGFAAQVAEVEVDRLLGTVKVTRIVAAHDVGRAINPTLTEGQIHGGIAQGLGLALMEEYLPGRTENLHDYLIPTAGDVPEIRIHLIEDPEPEGPFGAKGVGEPALVATAPAILGAIRHAVGVRMTEVPVLPHKLWAAMQGQREAAE</sequence>
<dbReference type="PANTHER" id="PTHR11908:SF157">
    <property type="entry name" value="XANTHINE DEHYDROGENASE SUBUNIT D-RELATED"/>
    <property type="match status" value="1"/>
</dbReference>
<dbReference type="Proteomes" id="UP000241808">
    <property type="component" value="Unassembled WGS sequence"/>
</dbReference>
<dbReference type="PROSITE" id="PS00197">
    <property type="entry name" value="2FE2S_FER_1"/>
    <property type="match status" value="1"/>
</dbReference>
<accession>A0A2T4ZFR5</accession>
<dbReference type="PROSITE" id="PS51085">
    <property type="entry name" value="2FE2S_FER_2"/>
    <property type="match status" value="1"/>
</dbReference>
<dbReference type="Pfam" id="PF01315">
    <property type="entry name" value="Ald_Xan_dh_C"/>
    <property type="match status" value="1"/>
</dbReference>
<dbReference type="InterPro" id="IPR037165">
    <property type="entry name" value="AldOxase/xan_DH_Mopterin-bd_sf"/>
</dbReference>
<evidence type="ECO:0000256" key="5">
    <source>
        <dbReference type="ARBA" id="ARBA00023004"/>
    </source>
</evidence>
<dbReference type="Gene3D" id="3.10.20.30">
    <property type="match status" value="1"/>
</dbReference>
<protein>
    <submittedName>
        <fullName evidence="8">CO/xanthine dehydrogenase Mo-binding subunit</fullName>
    </submittedName>
</protein>
<dbReference type="RefSeq" id="WP_108174708.1">
    <property type="nucleotide sequence ID" value="NZ_PZZL01000002.1"/>
</dbReference>
<comment type="similarity">
    <text evidence="1">Belongs to the xanthine dehydrogenase family.</text>
</comment>
<dbReference type="EMBL" id="PZZL01000002">
    <property type="protein sequence ID" value="PTM60760.1"/>
    <property type="molecule type" value="Genomic_DNA"/>
</dbReference>
<dbReference type="Pfam" id="PF02738">
    <property type="entry name" value="MoCoBD_1"/>
    <property type="match status" value="1"/>
</dbReference>
<dbReference type="GO" id="GO:0051537">
    <property type="term" value="F:2 iron, 2 sulfur cluster binding"/>
    <property type="evidence" value="ECO:0007669"/>
    <property type="project" value="UniProtKB-KW"/>
</dbReference>
<dbReference type="PANTHER" id="PTHR11908">
    <property type="entry name" value="XANTHINE DEHYDROGENASE"/>
    <property type="match status" value="1"/>
</dbReference>
<dbReference type="Gene3D" id="3.30.365.10">
    <property type="entry name" value="Aldehyde oxidase/xanthine dehydrogenase, molybdopterin binding domain"/>
    <property type="match status" value="4"/>
</dbReference>
<evidence type="ECO:0000259" key="7">
    <source>
        <dbReference type="PROSITE" id="PS51085"/>
    </source>
</evidence>
<evidence type="ECO:0000256" key="3">
    <source>
        <dbReference type="ARBA" id="ARBA00022723"/>
    </source>
</evidence>
<dbReference type="InterPro" id="IPR036010">
    <property type="entry name" value="2Fe-2S_ferredoxin-like_sf"/>
</dbReference>
<dbReference type="FunFam" id="3.10.20.30:FF:000020">
    <property type="entry name" value="Xanthine dehydrogenase iron-sulfur subunit"/>
    <property type="match status" value="1"/>
</dbReference>
<dbReference type="AlphaFoldDB" id="A0A2T4ZFR5"/>
<dbReference type="InterPro" id="IPR002888">
    <property type="entry name" value="2Fe-2S-bd"/>
</dbReference>
<dbReference type="GO" id="GO:0005506">
    <property type="term" value="F:iron ion binding"/>
    <property type="evidence" value="ECO:0007669"/>
    <property type="project" value="InterPro"/>
</dbReference>
<evidence type="ECO:0000256" key="6">
    <source>
        <dbReference type="ARBA" id="ARBA00023014"/>
    </source>
</evidence>
<dbReference type="InterPro" id="IPR001041">
    <property type="entry name" value="2Fe-2S_ferredoxin-type"/>
</dbReference>
<organism evidence="8 9">
    <name type="scientific">Phreatobacter oligotrophus</name>
    <dbReference type="NCBI Taxonomy" id="1122261"/>
    <lineage>
        <taxon>Bacteria</taxon>
        <taxon>Pseudomonadati</taxon>
        <taxon>Pseudomonadota</taxon>
        <taxon>Alphaproteobacteria</taxon>
        <taxon>Hyphomicrobiales</taxon>
        <taxon>Phreatobacteraceae</taxon>
        <taxon>Phreatobacter</taxon>
    </lineage>
</organism>
<dbReference type="InterPro" id="IPR006058">
    <property type="entry name" value="2Fe2S_fd_BS"/>
</dbReference>
<dbReference type="CDD" id="cd00207">
    <property type="entry name" value="fer2"/>
    <property type="match status" value="1"/>
</dbReference>
<keyword evidence="5" id="KW-0408">Iron</keyword>
<dbReference type="InterPro" id="IPR008274">
    <property type="entry name" value="AldOxase/xan_DH_MoCoBD1"/>
</dbReference>
<dbReference type="InterPro" id="IPR000674">
    <property type="entry name" value="Ald_Oxase/Xan_DH_a/b"/>
</dbReference>
<dbReference type="InterPro" id="IPR012675">
    <property type="entry name" value="Beta-grasp_dom_sf"/>
</dbReference>
<dbReference type="GO" id="GO:0016491">
    <property type="term" value="F:oxidoreductase activity"/>
    <property type="evidence" value="ECO:0007669"/>
    <property type="project" value="UniProtKB-KW"/>
</dbReference>
<dbReference type="SUPFAM" id="SSF54665">
    <property type="entry name" value="CO dehydrogenase molybdoprotein N-domain-like"/>
    <property type="match status" value="1"/>
</dbReference>
<comment type="caution">
    <text evidence="8">The sequence shown here is derived from an EMBL/GenBank/DDBJ whole genome shotgun (WGS) entry which is preliminary data.</text>
</comment>
<gene>
    <name evidence="8" type="ORF">C8P69_102142</name>
</gene>
<evidence type="ECO:0000256" key="2">
    <source>
        <dbReference type="ARBA" id="ARBA00022714"/>
    </source>
</evidence>
<dbReference type="InterPro" id="IPR016208">
    <property type="entry name" value="Ald_Oxase/xanthine_DH-like"/>
</dbReference>
<evidence type="ECO:0000256" key="1">
    <source>
        <dbReference type="ARBA" id="ARBA00006849"/>
    </source>
</evidence>
<dbReference type="Gene3D" id="3.90.1170.50">
    <property type="entry name" value="Aldehyde oxidase/xanthine dehydrogenase, a/b hammerhead"/>
    <property type="match status" value="1"/>
</dbReference>
<dbReference type="Pfam" id="PF00111">
    <property type="entry name" value="Fer2"/>
    <property type="match status" value="1"/>
</dbReference>
<keyword evidence="3" id="KW-0479">Metal-binding</keyword>
<dbReference type="SUPFAM" id="SSF54292">
    <property type="entry name" value="2Fe-2S ferredoxin-like"/>
    <property type="match status" value="1"/>
</dbReference>
<keyword evidence="6" id="KW-0411">Iron-sulfur</keyword>
<dbReference type="SUPFAM" id="SSF47741">
    <property type="entry name" value="CO dehydrogenase ISP C-domain like"/>
    <property type="match status" value="1"/>
</dbReference>
<name>A0A2T4ZFR5_9HYPH</name>
<keyword evidence="4" id="KW-0560">Oxidoreductase</keyword>
<dbReference type="InterPro" id="IPR046867">
    <property type="entry name" value="AldOxase/xan_DH_MoCoBD2"/>
</dbReference>
<dbReference type="Gene3D" id="1.10.150.120">
    <property type="entry name" value="[2Fe-2S]-binding domain"/>
    <property type="match status" value="1"/>
</dbReference>
<dbReference type="InterPro" id="IPR036856">
    <property type="entry name" value="Ald_Oxase/Xan_DH_a/b_sf"/>
</dbReference>
<evidence type="ECO:0000313" key="8">
    <source>
        <dbReference type="EMBL" id="PTM60760.1"/>
    </source>
</evidence>